<accession>A0AAD9TL33</accession>
<evidence type="ECO:0000313" key="2">
    <source>
        <dbReference type="Proteomes" id="UP001280121"/>
    </source>
</evidence>
<reference evidence="1" key="1">
    <citation type="journal article" date="2023" name="Plant J.">
        <title>Genome sequences and population genomics provide insights into the demographic history, inbreeding, and mutation load of two 'living fossil' tree species of Dipteronia.</title>
        <authorList>
            <person name="Feng Y."/>
            <person name="Comes H.P."/>
            <person name="Chen J."/>
            <person name="Zhu S."/>
            <person name="Lu R."/>
            <person name="Zhang X."/>
            <person name="Li P."/>
            <person name="Qiu J."/>
            <person name="Olsen K.M."/>
            <person name="Qiu Y."/>
        </authorList>
    </citation>
    <scope>NUCLEOTIDE SEQUENCE</scope>
    <source>
        <strain evidence="1">KIB01</strain>
    </source>
</reference>
<dbReference type="AlphaFoldDB" id="A0AAD9TL33"/>
<evidence type="ECO:0000313" key="1">
    <source>
        <dbReference type="EMBL" id="KAK2638092.1"/>
    </source>
</evidence>
<organism evidence="1 2">
    <name type="scientific">Dipteronia dyeriana</name>
    <dbReference type="NCBI Taxonomy" id="168575"/>
    <lineage>
        <taxon>Eukaryota</taxon>
        <taxon>Viridiplantae</taxon>
        <taxon>Streptophyta</taxon>
        <taxon>Embryophyta</taxon>
        <taxon>Tracheophyta</taxon>
        <taxon>Spermatophyta</taxon>
        <taxon>Magnoliopsida</taxon>
        <taxon>eudicotyledons</taxon>
        <taxon>Gunneridae</taxon>
        <taxon>Pentapetalae</taxon>
        <taxon>rosids</taxon>
        <taxon>malvids</taxon>
        <taxon>Sapindales</taxon>
        <taxon>Sapindaceae</taxon>
        <taxon>Hippocastanoideae</taxon>
        <taxon>Acereae</taxon>
        <taxon>Dipteronia</taxon>
    </lineage>
</organism>
<sequence>MKEEVLSMIFYGDTTYSIWKSIQEQRLPDTEDNEAQLKNGLYALSKGTISLDEYIRKFEETCDKLATIKKPLGDADKVFQISYGLGDKYKEFRIVVLSKPPYLSFNQFIMSLQNFEWVYLTEERQQLNHNQAFFRQRGRGKGHRGGITMAQKEKMSKKLLQP</sequence>
<proteinExistence type="predicted"/>
<dbReference type="EMBL" id="JANJYI010000008">
    <property type="protein sequence ID" value="KAK2638092.1"/>
    <property type="molecule type" value="Genomic_DNA"/>
</dbReference>
<dbReference type="PANTHER" id="PTHR47481">
    <property type="match status" value="1"/>
</dbReference>
<dbReference type="PANTHER" id="PTHR47481:SF10">
    <property type="entry name" value="COPIA-LIKE POLYPROTEIN_RETROTRANSPOSON"/>
    <property type="match status" value="1"/>
</dbReference>
<dbReference type="Proteomes" id="UP001280121">
    <property type="component" value="Unassembled WGS sequence"/>
</dbReference>
<protein>
    <submittedName>
        <fullName evidence="1">Uncharacterized protein</fullName>
    </submittedName>
</protein>
<dbReference type="Pfam" id="PF14223">
    <property type="entry name" value="Retrotran_gag_2"/>
    <property type="match status" value="1"/>
</dbReference>
<comment type="caution">
    <text evidence="1">The sequence shown here is derived from an EMBL/GenBank/DDBJ whole genome shotgun (WGS) entry which is preliminary data.</text>
</comment>
<gene>
    <name evidence="1" type="ORF">Ddye_025887</name>
</gene>
<name>A0AAD9TL33_9ROSI</name>
<keyword evidence="2" id="KW-1185">Reference proteome</keyword>